<dbReference type="InterPro" id="IPR013154">
    <property type="entry name" value="ADH-like_N"/>
</dbReference>
<dbReference type="PANTHER" id="PTHR44154">
    <property type="entry name" value="QUINONE OXIDOREDUCTASE"/>
    <property type="match status" value="1"/>
</dbReference>
<dbReference type="EMBL" id="JAMPLM010000078">
    <property type="protein sequence ID" value="MEP1062644.1"/>
    <property type="molecule type" value="Genomic_DNA"/>
</dbReference>
<keyword evidence="4" id="KW-1185">Reference proteome</keyword>
<proteinExistence type="predicted"/>
<keyword evidence="1" id="KW-0521">NADP</keyword>
<evidence type="ECO:0000313" key="3">
    <source>
        <dbReference type="EMBL" id="MEP1062644.1"/>
    </source>
</evidence>
<protein>
    <submittedName>
        <fullName evidence="3">Alcohol dehydrogenase catalytic domain-containing protein</fullName>
    </submittedName>
</protein>
<dbReference type="InterPro" id="IPR011032">
    <property type="entry name" value="GroES-like_sf"/>
</dbReference>
<dbReference type="Proteomes" id="UP001476950">
    <property type="component" value="Unassembled WGS sequence"/>
</dbReference>
<dbReference type="Pfam" id="PF08240">
    <property type="entry name" value="ADH_N"/>
    <property type="match status" value="1"/>
</dbReference>
<feature type="domain" description="Alcohol dehydrogenase-like N-terminal" evidence="2">
    <location>
        <begin position="28"/>
        <end position="86"/>
    </location>
</feature>
<dbReference type="InterPro" id="IPR051603">
    <property type="entry name" value="Zinc-ADH_QOR/CCCR"/>
</dbReference>
<evidence type="ECO:0000313" key="4">
    <source>
        <dbReference type="Proteomes" id="UP001476950"/>
    </source>
</evidence>
<evidence type="ECO:0000256" key="1">
    <source>
        <dbReference type="ARBA" id="ARBA00022857"/>
    </source>
</evidence>
<evidence type="ECO:0000259" key="2">
    <source>
        <dbReference type="Pfam" id="PF08240"/>
    </source>
</evidence>
<reference evidence="3 4" key="1">
    <citation type="submission" date="2022-04" db="EMBL/GenBank/DDBJ databases">
        <title>Positive selection, recombination, and allopatry shape intraspecific diversity of widespread and dominant cyanobacteria.</title>
        <authorList>
            <person name="Wei J."/>
            <person name="Shu W."/>
            <person name="Hu C."/>
        </authorList>
    </citation>
    <scope>NUCLEOTIDE SEQUENCE [LARGE SCALE GENOMIC DNA]</scope>
    <source>
        <strain evidence="3 4">AS-A4</strain>
    </source>
</reference>
<name>A0ABV0KTS8_9CYAN</name>
<dbReference type="RefSeq" id="WP_199305511.1">
    <property type="nucleotide sequence ID" value="NZ_JAMPLM010000078.1"/>
</dbReference>
<dbReference type="SUPFAM" id="SSF50129">
    <property type="entry name" value="GroES-like"/>
    <property type="match status" value="1"/>
</dbReference>
<comment type="caution">
    <text evidence="3">The sequence shown here is derived from an EMBL/GenBank/DDBJ whole genome shotgun (WGS) entry which is preliminary data.</text>
</comment>
<dbReference type="Gene3D" id="3.90.180.10">
    <property type="entry name" value="Medium-chain alcohol dehydrogenases, catalytic domain"/>
    <property type="match status" value="1"/>
</dbReference>
<accession>A0ABV0KTS8</accession>
<gene>
    <name evidence="3" type="ORF">NDI38_30180</name>
</gene>
<dbReference type="PANTHER" id="PTHR44154:SF1">
    <property type="entry name" value="QUINONE OXIDOREDUCTASE"/>
    <property type="match status" value="1"/>
</dbReference>
<organism evidence="3 4">
    <name type="scientific">Stenomitos frigidus AS-A4</name>
    <dbReference type="NCBI Taxonomy" id="2933935"/>
    <lineage>
        <taxon>Bacteria</taxon>
        <taxon>Bacillati</taxon>
        <taxon>Cyanobacteriota</taxon>
        <taxon>Cyanophyceae</taxon>
        <taxon>Leptolyngbyales</taxon>
        <taxon>Leptolyngbyaceae</taxon>
        <taxon>Stenomitos</taxon>
    </lineage>
</organism>
<sequence>MKAVVIHAYGNESVLHYTDVERPAAKVDEVLVKVHAAAVNPADWKIRDGMGEQLGFKLPLILGGDITGTVEAVGGGVENFKQGDAV</sequence>